<evidence type="ECO:0000259" key="1">
    <source>
        <dbReference type="Pfam" id="PF12728"/>
    </source>
</evidence>
<dbReference type="KEGG" id="dti:Desti_5110"/>
<dbReference type="InterPro" id="IPR009061">
    <property type="entry name" value="DNA-bd_dom_put_sf"/>
</dbReference>
<dbReference type="STRING" id="706587.Desti_5110"/>
<name>I4CDS7_DESTA</name>
<organism evidence="2 3">
    <name type="scientific">Desulfomonile tiedjei (strain ATCC 49306 / DSM 6799 / DCB-1)</name>
    <dbReference type="NCBI Taxonomy" id="706587"/>
    <lineage>
        <taxon>Bacteria</taxon>
        <taxon>Pseudomonadati</taxon>
        <taxon>Thermodesulfobacteriota</taxon>
        <taxon>Desulfomonilia</taxon>
        <taxon>Desulfomonilales</taxon>
        <taxon>Desulfomonilaceae</taxon>
        <taxon>Desulfomonile</taxon>
    </lineage>
</organism>
<sequence>MLMLNSKLECVPILPLLNAANVAALLGITTKTVHKLARQGKLGFVQVTSRDRRFTHEQLNHYIESCSFLASVDRRDLTPVQSCGRKGGAKSSRVFNRADLLKEIRSWQ</sequence>
<proteinExistence type="predicted"/>
<evidence type="ECO:0000313" key="2">
    <source>
        <dbReference type="EMBL" id="AFM27718.1"/>
    </source>
</evidence>
<feature type="domain" description="Helix-turn-helix" evidence="1">
    <location>
        <begin position="16"/>
        <end position="66"/>
    </location>
</feature>
<accession>I4CDS7</accession>
<dbReference type="InterPro" id="IPR041657">
    <property type="entry name" value="HTH_17"/>
</dbReference>
<keyword evidence="3" id="KW-1185">Reference proteome</keyword>
<protein>
    <submittedName>
        <fullName evidence="2">DNA-binding protein, excisionase family</fullName>
    </submittedName>
</protein>
<reference evidence="3" key="1">
    <citation type="submission" date="2012-06" db="EMBL/GenBank/DDBJ databases">
        <title>Complete sequence of chromosome of Desulfomonile tiedjei DSM 6799.</title>
        <authorList>
            <person name="Lucas S."/>
            <person name="Copeland A."/>
            <person name="Lapidus A."/>
            <person name="Glavina del Rio T."/>
            <person name="Dalin E."/>
            <person name="Tice H."/>
            <person name="Bruce D."/>
            <person name="Goodwin L."/>
            <person name="Pitluck S."/>
            <person name="Peters L."/>
            <person name="Ovchinnikova G."/>
            <person name="Zeytun A."/>
            <person name="Lu M."/>
            <person name="Kyrpides N."/>
            <person name="Mavromatis K."/>
            <person name="Ivanova N."/>
            <person name="Brettin T."/>
            <person name="Detter J.C."/>
            <person name="Han C."/>
            <person name="Larimer F."/>
            <person name="Land M."/>
            <person name="Hauser L."/>
            <person name="Markowitz V."/>
            <person name="Cheng J.-F."/>
            <person name="Hugenholtz P."/>
            <person name="Woyke T."/>
            <person name="Wu D."/>
            <person name="Spring S."/>
            <person name="Schroeder M."/>
            <person name="Brambilla E."/>
            <person name="Klenk H.-P."/>
            <person name="Eisen J.A."/>
        </authorList>
    </citation>
    <scope>NUCLEOTIDE SEQUENCE [LARGE SCALE GENOMIC DNA]</scope>
    <source>
        <strain evidence="3">ATCC 49306 / DSM 6799 / DCB-1</strain>
    </source>
</reference>
<dbReference type="Pfam" id="PF12728">
    <property type="entry name" value="HTH_17"/>
    <property type="match status" value="1"/>
</dbReference>
<dbReference type="HOGENOM" id="CLU_2166925_0_0_7"/>
<dbReference type="InterPro" id="IPR010093">
    <property type="entry name" value="SinI_DNA-bd"/>
</dbReference>
<dbReference type="NCBIfam" id="TIGR01764">
    <property type="entry name" value="excise"/>
    <property type="match status" value="1"/>
</dbReference>
<dbReference type="SUPFAM" id="SSF46955">
    <property type="entry name" value="Putative DNA-binding domain"/>
    <property type="match status" value="1"/>
</dbReference>
<evidence type="ECO:0000313" key="3">
    <source>
        <dbReference type="Proteomes" id="UP000006055"/>
    </source>
</evidence>
<keyword evidence="2" id="KW-0238">DNA-binding</keyword>
<gene>
    <name evidence="2" type="ordered locus">Desti_5110</name>
</gene>
<dbReference type="GO" id="GO:0003677">
    <property type="term" value="F:DNA binding"/>
    <property type="evidence" value="ECO:0007669"/>
    <property type="project" value="UniProtKB-KW"/>
</dbReference>
<dbReference type="RefSeq" id="WP_014812820.1">
    <property type="nucleotide sequence ID" value="NC_018025.1"/>
</dbReference>
<dbReference type="EMBL" id="CP003360">
    <property type="protein sequence ID" value="AFM27718.1"/>
    <property type="molecule type" value="Genomic_DNA"/>
</dbReference>
<dbReference type="AlphaFoldDB" id="I4CDS7"/>
<dbReference type="Proteomes" id="UP000006055">
    <property type="component" value="Chromosome"/>
</dbReference>